<feature type="transmembrane region" description="Helical" evidence="2">
    <location>
        <begin position="6"/>
        <end position="26"/>
    </location>
</feature>
<dbReference type="AlphaFoldDB" id="U5QCT6"/>
<keyword evidence="2" id="KW-0472">Membrane</keyword>
<protein>
    <submittedName>
        <fullName evidence="3">Uncharacterized protein</fullName>
    </submittedName>
</protein>
<dbReference type="EMBL" id="CP003587">
    <property type="protein sequence ID" value="AGY56732.1"/>
    <property type="molecule type" value="Genomic_DNA"/>
</dbReference>
<dbReference type="HOGENOM" id="CLU_3043891_0_0_3"/>
<dbReference type="RefSeq" id="WP_023171759.1">
    <property type="nucleotide sequence ID" value="NC_022600.1"/>
</dbReference>
<feature type="region of interest" description="Disordered" evidence="1">
    <location>
        <begin position="35"/>
        <end position="64"/>
    </location>
</feature>
<dbReference type="OrthoDB" id="468333at2"/>
<organism evidence="3 4">
    <name type="scientific">Gloeobacter kilaueensis (strain ATCC BAA-2537 / CCAP 1431/1 / ULC 316 / JS1)</name>
    <dbReference type="NCBI Taxonomy" id="1183438"/>
    <lineage>
        <taxon>Bacteria</taxon>
        <taxon>Bacillati</taxon>
        <taxon>Cyanobacteriota</taxon>
        <taxon>Cyanophyceae</taxon>
        <taxon>Gloeobacterales</taxon>
        <taxon>Gloeobacteraceae</taxon>
        <taxon>Gloeobacter</taxon>
    </lineage>
</organism>
<dbReference type="STRING" id="1183438.GKIL_0486"/>
<gene>
    <name evidence="3" type="ORF">GKIL_0486</name>
</gene>
<evidence type="ECO:0000313" key="4">
    <source>
        <dbReference type="Proteomes" id="UP000017396"/>
    </source>
</evidence>
<keyword evidence="4" id="KW-1185">Reference proteome</keyword>
<sequence length="64" mass="7167">MIEQALIVVLFGLLLAITGGVVYLSWIEFRDRRRRKANKSVAPPPPPARRQGKNKPKGKTRGGR</sequence>
<evidence type="ECO:0000313" key="3">
    <source>
        <dbReference type="EMBL" id="AGY56732.1"/>
    </source>
</evidence>
<name>U5QCT6_GLOK1</name>
<reference evidence="3 4" key="1">
    <citation type="journal article" date="2013" name="PLoS ONE">
        <title>Cultivation and Complete Genome Sequencing of Gloeobacter kilaueensis sp. nov., from a Lava Cave in Kilauea Caldera, Hawai'i.</title>
        <authorList>
            <person name="Saw J.H."/>
            <person name="Schatz M."/>
            <person name="Brown M.V."/>
            <person name="Kunkel D.D."/>
            <person name="Foster J.S."/>
            <person name="Shick H."/>
            <person name="Christensen S."/>
            <person name="Hou S."/>
            <person name="Wan X."/>
            <person name="Donachie S.P."/>
        </authorList>
    </citation>
    <scope>NUCLEOTIDE SEQUENCE [LARGE SCALE GENOMIC DNA]</scope>
    <source>
        <strain evidence="4">JS</strain>
    </source>
</reference>
<evidence type="ECO:0000256" key="1">
    <source>
        <dbReference type="SAM" id="MobiDB-lite"/>
    </source>
</evidence>
<accession>U5QCT6</accession>
<dbReference type="Proteomes" id="UP000017396">
    <property type="component" value="Chromosome"/>
</dbReference>
<keyword evidence="2" id="KW-1133">Transmembrane helix</keyword>
<dbReference type="KEGG" id="glj:GKIL_0486"/>
<feature type="compositionally biased region" description="Basic residues" evidence="1">
    <location>
        <begin position="50"/>
        <end position="64"/>
    </location>
</feature>
<keyword evidence="2" id="KW-0812">Transmembrane</keyword>
<evidence type="ECO:0000256" key="2">
    <source>
        <dbReference type="SAM" id="Phobius"/>
    </source>
</evidence>
<proteinExistence type="predicted"/>